<feature type="non-terminal residue" evidence="2">
    <location>
        <position position="240"/>
    </location>
</feature>
<keyword evidence="1" id="KW-0812">Transmembrane</keyword>
<dbReference type="PROSITE" id="PS51257">
    <property type="entry name" value="PROKAR_LIPOPROTEIN"/>
    <property type="match status" value="1"/>
</dbReference>
<name>A0A381T1Q3_9ZZZZ</name>
<organism evidence="2">
    <name type="scientific">marine metagenome</name>
    <dbReference type="NCBI Taxonomy" id="408172"/>
    <lineage>
        <taxon>unclassified sequences</taxon>
        <taxon>metagenomes</taxon>
        <taxon>ecological metagenomes</taxon>
    </lineage>
</organism>
<dbReference type="SUPFAM" id="SSF48452">
    <property type="entry name" value="TPR-like"/>
    <property type="match status" value="1"/>
</dbReference>
<evidence type="ECO:0000256" key="1">
    <source>
        <dbReference type="SAM" id="Phobius"/>
    </source>
</evidence>
<evidence type="ECO:0008006" key="3">
    <source>
        <dbReference type="Google" id="ProtNLM"/>
    </source>
</evidence>
<dbReference type="AlphaFoldDB" id="A0A381T1Q3"/>
<keyword evidence="1" id="KW-0472">Membrane</keyword>
<protein>
    <recommendedName>
        <fullName evidence="3">Tetratricopeptide repeat-like domain-containing protein</fullName>
    </recommendedName>
</protein>
<feature type="transmembrane region" description="Helical" evidence="1">
    <location>
        <begin position="7"/>
        <end position="29"/>
    </location>
</feature>
<proteinExistence type="predicted"/>
<dbReference type="Gene3D" id="1.25.40.10">
    <property type="entry name" value="Tetratricopeptide repeat domain"/>
    <property type="match status" value="2"/>
</dbReference>
<dbReference type="EMBL" id="UINC01003711">
    <property type="protein sequence ID" value="SVA08627.1"/>
    <property type="molecule type" value="Genomic_DNA"/>
</dbReference>
<gene>
    <name evidence="2" type="ORF">METZ01_LOCUS61481</name>
</gene>
<dbReference type="Pfam" id="PF13432">
    <property type="entry name" value="TPR_16"/>
    <property type="match status" value="1"/>
</dbReference>
<accession>A0A381T1Q3</accession>
<evidence type="ECO:0000313" key="2">
    <source>
        <dbReference type="EMBL" id="SVA08627.1"/>
    </source>
</evidence>
<reference evidence="2" key="1">
    <citation type="submission" date="2018-05" db="EMBL/GenBank/DDBJ databases">
        <authorList>
            <person name="Lanie J.A."/>
            <person name="Ng W.-L."/>
            <person name="Kazmierczak K.M."/>
            <person name="Andrzejewski T.M."/>
            <person name="Davidsen T.M."/>
            <person name="Wayne K.J."/>
            <person name="Tettelin H."/>
            <person name="Glass J.I."/>
            <person name="Rusch D."/>
            <person name="Podicherti R."/>
            <person name="Tsui H.-C.T."/>
            <person name="Winkler M.E."/>
        </authorList>
    </citation>
    <scope>NUCLEOTIDE SEQUENCE</scope>
</reference>
<sequence length="240" mass="27596">MYRICRLVRLIPITVSLLLFSCAYFNTFYNAEKYFKEADRIRLEKSGKAIPLRAMDNYGKTIQKCRVVLSEFPDSKLVNDAILLMAKAQYYRSEYDEAITNLKIIYSQGSPQQVAEAKYWSAVCKWRKGKTQTAIDELQEIIKLSEDDNIKAQCHLSLADISFDLDRDENFLFHLEAGAKIIKDRAEKGIVYNKLADIAFNNENYSVAEGAYKEVIKNSLTKEKIENAHIQLLKISRILG</sequence>
<dbReference type="InterPro" id="IPR011990">
    <property type="entry name" value="TPR-like_helical_dom_sf"/>
</dbReference>
<keyword evidence="1" id="KW-1133">Transmembrane helix</keyword>